<protein>
    <submittedName>
        <fullName evidence="1">Uncharacterized protein</fullName>
    </submittedName>
</protein>
<name>W9QKB2_9ROSA</name>
<gene>
    <name evidence="1" type="ORF">L484_016582</name>
</gene>
<reference evidence="2" key="1">
    <citation type="submission" date="2013-01" db="EMBL/GenBank/DDBJ databases">
        <title>Draft Genome Sequence of a Mulberry Tree, Morus notabilis C.K. Schneid.</title>
        <authorList>
            <person name="He N."/>
            <person name="Zhao S."/>
        </authorList>
    </citation>
    <scope>NUCLEOTIDE SEQUENCE</scope>
</reference>
<dbReference type="Proteomes" id="UP000030645">
    <property type="component" value="Unassembled WGS sequence"/>
</dbReference>
<dbReference type="EMBL" id="KE343711">
    <property type="protein sequence ID" value="EXB39112.1"/>
    <property type="molecule type" value="Genomic_DNA"/>
</dbReference>
<evidence type="ECO:0000313" key="1">
    <source>
        <dbReference type="EMBL" id="EXB39112.1"/>
    </source>
</evidence>
<accession>W9QKB2</accession>
<proteinExistence type="predicted"/>
<evidence type="ECO:0000313" key="2">
    <source>
        <dbReference type="Proteomes" id="UP000030645"/>
    </source>
</evidence>
<dbReference type="AlphaFoldDB" id="W9QKB2"/>
<sequence>MVDLAFVRRRFELLLLTIAPPVIKDNEKEEFMIACCYFAALADINGSCIDVNLLEKQSRRPIFFTVFTFVVKPIDRISD</sequence>
<organism evidence="1 2">
    <name type="scientific">Morus notabilis</name>
    <dbReference type="NCBI Taxonomy" id="981085"/>
    <lineage>
        <taxon>Eukaryota</taxon>
        <taxon>Viridiplantae</taxon>
        <taxon>Streptophyta</taxon>
        <taxon>Embryophyta</taxon>
        <taxon>Tracheophyta</taxon>
        <taxon>Spermatophyta</taxon>
        <taxon>Magnoliopsida</taxon>
        <taxon>eudicotyledons</taxon>
        <taxon>Gunneridae</taxon>
        <taxon>Pentapetalae</taxon>
        <taxon>rosids</taxon>
        <taxon>fabids</taxon>
        <taxon>Rosales</taxon>
        <taxon>Moraceae</taxon>
        <taxon>Moreae</taxon>
        <taxon>Morus</taxon>
    </lineage>
</organism>
<keyword evidence="2" id="KW-1185">Reference proteome</keyword>